<dbReference type="PROSITE" id="PS51352">
    <property type="entry name" value="THIOREDOXIN_2"/>
    <property type="match status" value="1"/>
</dbReference>
<dbReference type="PIRSF" id="PIRSF000077">
    <property type="entry name" value="Thioredoxin"/>
    <property type="match status" value="1"/>
</dbReference>
<evidence type="ECO:0000313" key="12">
    <source>
        <dbReference type="Proteomes" id="UP000193834"/>
    </source>
</evidence>
<dbReference type="NCBIfam" id="TIGR01068">
    <property type="entry name" value="thioredoxin"/>
    <property type="match status" value="1"/>
</dbReference>
<evidence type="ECO:0000256" key="8">
    <source>
        <dbReference type="PIRNR" id="PIRNR000077"/>
    </source>
</evidence>
<dbReference type="GO" id="GO:0015035">
    <property type="term" value="F:protein-disulfide reductase activity"/>
    <property type="evidence" value="ECO:0007669"/>
    <property type="project" value="UniProtKB-UniRule"/>
</dbReference>
<comment type="similarity">
    <text evidence="1 8">Belongs to the thioredoxin family.</text>
</comment>
<dbReference type="EMBL" id="FXAZ01000007">
    <property type="protein sequence ID" value="SMG56790.1"/>
    <property type="molecule type" value="Genomic_DNA"/>
</dbReference>
<feature type="active site" description="Nucleophile" evidence="9">
    <location>
        <position position="34"/>
    </location>
</feature>
<dbReference type="RefSeq" id="WP_085497787.1">
    <property type="nucleotide sequence ID" value="NZ_FXAZ01000007.1"/>
</dbReference>
<dbReference type="Gene3D" id="3.40.30.10">
    <property type="entry name" value="Glutaredoxin"/>
    <property type="match status" value="1"/>
</dbReference>
<keyword evidence="6 10" id="KW-0676">Redox-active center</keyword>
<evidence type="ECO:0000256" key="7">
    <source>
        <dbReference type="NCBIfam" id="TIGR01068"/>
    </source>
</evidence>
<reference evidence="11 12" key="1">
    <citation type="submission" date="2017-04" db="EMBL/GenBank/DDBJ databases">
        <authorList>
            <person name="Afonso C.L."/>
            <person name="Miller P.J."/>
            <person name="Scott M.A."/>
            <person name="Spackman E."/>
            <person name="Goraichik I."/>
            <person name="Dimitrov K.M."/>
            <person name="Suarez D.L."/>
            <person name="Swayne D.E."/>
        </authorList>
    </citation>
    <scope>NUCLEOTIDE SEQUENCE [LARGE SCALE GENOMIC DNA]</scope>
    <source>
        <strain evidence="11 12">11</strain>
    </source>
</reference>
<keyword evidence="5 10" id="KW-1015">Disulfide bond</keyword>
<feature type="active site" description="Nucleophile" evidence="9">
    <location>
        <position position="31"/>
    </location>
</feature>
<feature type="disulfide bond" description="Redox-active" evidence="10">
    <location>
        <begin position="31"/>
        <end position="34"/>
    </location>
</feature>
<dbReference type="InterPro" id="IPR017937">
    <property type="entry name" value="Thioredoxin_CS"/>
</dbReference>
<evidence type="ECO:0000256" key="9">
    <source>
        <dbReference type="PIRSR" id="PIRSR000077-1"/>
    </source>
</evidence>
<dbReference type="OrthoDB" id="9790390at2"/>
<dbReference type="PROSITE" id="PS00194">
    <property type="entry name" value="THIOREDOXIN_1"/>
    <property type="match status" value="1"/>
</dbReference>
<evidence type="ECO:0000256" key="5">
    <source>
        <dbReference type="ARBA" id="ARBA00023157"/>
    </source>
</evidence>
<dbReference type="InterPro" id="IPR005746">
    <property type="entry name" value="Thioredoxin"/>
</dbReference>
<dbReference type="InterPro" id="IPR036249">
    <property type="entry name" value="Thioredoxin-like_sf"/>
</dbReference>
<feature type="site" description="Contributes to redox potential value" evidence="9">
    <location>
        <position position="32"/>
    </location>
</feature>
<keyword evidence="3" id="KW-0813">Transport</keyword>
<keyword evidence="12" id="KW-1185">Reference proteome</keyword>
<keyword evidence="4" id="KW-0249">Electron transport</keyword>
<feature type="site" description="Contributes to redox potential value" evidence="9">
    <location>
        <position position="33"/>
    </location>
</feature>
<dbReference type="Pfam" id="PF00085">
    <property type="entry name" value="Thioredoxin"/>
    <property type="match status" value="1"/>
</dbReference>
<evidence type="ECO:0000256" key="4">
    <source>
        <dbReference type="ARBA" id="ARBA00022982"/>
    </source>
</evidence>
<dbReference type="PANTHER" id="PTHR45663">
    <property type="entry name" value="GEO12009P1"/>
    <property type="match status" value="1"/>
</dbReference>
<evidence type="ECO:0000256" key="2">
    <source>
        <dbReference type="ARBA" id="ARBA00020570"/>
    </source>
</evidence>
<dbReference type="PRINTS" id="PR00421">
    <property type="entry name" value="THIOREDOXIN"/>
</dbReference>
<dbReference type="STRING" id="1852522.SAMN06295960_4266"/>
<feature type="site" description="Deprotonates C-terminal active site Cys" evidence="9">
    <location>
        <position position="25"/>
    </location>
</feature>
<gene>
    <name evidence="11" type="ORF">SAMN06295960_4266</name>
</gene>
<protein>
    <recommendedName>
        <fullName evidence="2 7">Thioredoxin</fullName>
    </recommendedName>
</protein>
<evidence type="ECO:0000256" key="6">
    <source>
        <dbReference type="ARBA" id="ARBA00023284"/>
    </source>
</evidence>
<evidence type="ECO:0000313" key="11">
    <source>
        <dbReference type="EMBL" id="SMG56790.1"/>
    </source>
</evidence>
<dbReference type="GO" id="GO:0045454">
    <property type="term" value="P:cell redox homeostasis"/>
    <property type="evidence" value="ECO:0007669"/>
    <property type="project" value="TreeGrafter"/>
</dbReference>
<evidence type="ECO:0000256" key="3">
    <source>
        <dbReference type="ARBA" id="ARBA00022448"/>
    </source>
</evidence>
<dbReference type="AlphaFoldDB" id="A0A1X7LSZ7"/>
<proteinExistence type="inferred from homology"/>
<dbReference type="GO" id="GO:0005829">
    <property type="term" value="C:cytosol"/>
    <property type="evidence" value="ECO:0007669"/>
    <property type="project" value="TreeGrafter"/>
</dbReference>
<sequence>MAIVHVSDQSFNTDVEKNNGVVLVDFWAPWCGPCKALAPILDELDNEIADQATIAKVNVDENPESASRFGVMSIPTIIVFKDGQPVDKVVGLNSKDALKNLVAKHQ</sequence>
<evidence type="ECO:0000256" key="10">
    <source>
        <dbReference type="PIRSR" id="PIRSR000077-4"/>
    </source>
</evidence>
<dbReference type="SUPFAM" id="SSF52833">
    <property type="entry name" value="Thioredoxin-like"/>
    <property type="match status" value="1"/>
</dbReference>
<dbReference type="InterPro" id="IPR013766">
    <property type="entry name" value="Thioredoxin_domain"/>
</dbReference>
<accession>A0A1X7LSZ7</accession>
<dbReference type="Proteomes" id="UP000193834">
    <property type="component" value="Unassembled WGS sequence"/>
</dbReference>
<organism evidence="11 12">
    <name type="scientific">Paenibacillus aquistagni</name>
    <dbReference type="NCBI Taxonomy" id="1852522"/>
    <lineage>
        <taxon>Bacteria</taxon>
        <taxon>Bacillati</taxon>
        <taxon>Bacillota</taxon>
        <taxon>Bacilli</taxon>
        <taxon>Bacillales</taxon>
        <taxon>Paenibacillaceae</taxon>
        <taxon>Paenibacillus</taxon>
    </lineage>
</organism>
<dbReference type="PANTHER" id="PTHR45663:SF11">
    <property type="entry name" value="GEO12009P1"/>
    <property type="match status" value="1"/>
</dbReference>
<dbReference type="FunFam" id="3.40.30.10:FF:000001">
    <property type="entry name" value="Thioredoxin"/>
    <property type="match status" value="1"/>
</dbReference>
<evidence type="ECO:0000256" key="1">
    <source>
        <dbReference type="ARBA" id="ARBA00008987"/>
    </source>
</evidence>
<dbReference type="CDD" id="cd02947">
    <property type="entry name" value="TRX_family"/>
    <property type="match status" value="1"/>
</dbReference>
<name>A0A1X7LSZ7_9BACL</name>